<evidence type="ECO:0000313" key="3">
    <source>
        <dbReference type="Proteomes" id="UP000067626"/>
    </source>
</evidence>
<gene>
    <name evidence="2" type="ORF">CMC5_074580</name>
</gene>
<dbReference type="Gene3D" id="1.25.10.10">
    <property type="entry name" value="Leucine-rich Repeat Variant"/>
    <property type="match status" value="2"/>
</dbReference>
<dbReference type="KEGG" id="ccro:CMC5_074580"/>
<accession>A0A0K1ERF2</accession>
<dbReference type="SUPFAM" id="SSF48371">
    <property type="entry name" value="ARM repeat"/>
    <property type="match status" value="1"/>
</dbReference>
<evidence type="ECO:0000256" key="1">
    <source>
        <dbReference type="SAM" id="MobiDB-lite"/>
    </source>
</evidence>
<dbReference type="EMBL" id="CP012159">
    <property type="protein sequence ID" value="AKT43227.1"/>
    <property type="molecule type" value="Genomic_DNA"/>
</dbReference>
<dbReference type="PATRIC" id="fig|52.7.peg.8194"/>
<reference evidence="2 3" key="1">
    <citation type="submission" date="2015-07" db="EMBL/GenBank/DDBJ databases">
        <title>Genome analysis of myxobacterium Chondromyces crocatus Cm c5 reveals a high potential for natural compound synthesis and the genetic basis for the loss of fruiting body formation.</title>
        <authorList>
            <person name="Zaburannyi N."/>
            <person name="Bunk B."/>
            <person name="Maier J."/>
            <person name="Overmann J."/>
            <person name="Mueller R."/>
        </authorList>
    </citation>
    <scope>NUCLEOTIDE SEQUENCE [LARGE SCALE GENOMIC DNA]</scope>
    <source>
        <strain evidence="2 3">Cm c5</strain>
    </source>
</reference>
<feature type="region of interest" description="Disordered" evidence="1">
    <location>
        <begin position="208"/>
        <end position="227"/>
    </location>
</feature>
<protein>
    <submittedName>
        <fullName evidence="2">Uncharacterized protein</fullName>
    </submittedName>
</protein>
<dbReference type="Proteomes" id="UP000067626">
    <property type="component" value="Chromosome"/>
</dbReference>
<dbReference type="InterPro" id="IPR016024">
    <property type="entry name" value="ARM-type_fold"/>
</dbReference>
<evidence type="ECO:0000313" key="2">
    <source>
        <dbReference type="EMBL" id="AKT43227.1"/>
    </source>
</evidence>
<dbReference type="AlphaFoldDB" id="A0A0K1ERF2"/>
<proteinExistence type="predicted"/>
<name>A0A0K1ERF2_CHOCO</name>
<organism evidence="2 3">
    <name type="scientific">Chondromyces crocatus</name>
    <dbReference type="NCBI Taxonomy" id="52"/>
    <lineage>
        <taxon>Bacteria</taxon>
        <taxon>Pseudomonadati</taxon>
        <taxon>Myxococcota</taxon>
        <taxon>Polyangia</taxon>
        <taxon>Polyangiales</taxon>
        <taxon>Polyangiaceae</taxon>
        <taxon>Chondromyces</taxon>
    </lineage>
</organism>
<dbReference type="RefSeq" id="WP_050434731.1">
    <property type="nucleotide sequence ID" value="NZ_CP012159.1"/>
</dbReference>
<keyword evidence="3" id="KW-1185">Reference proteome</keyword>
<dbReference type="InterPro" id="IPR011989">
    <property type="entry name" value="ARM-like"/>
</dbReference>
<dbReference type="OrthoDB" id="9817722at2"/>
<sequence>MTSWQSVVDETFEQLVTMKSGGDVNDEDIARAIFVLLDGCTLASSFDAAPCDREVLLRVVYLLFVVAPCLEQRSLALLPVQLELVASGEGTLEELLDHARAVLLSEEASLLDEIGVVLSFSGQQLAETVDAALSSVRRLDLEEEVNVIVRQLVAELMIAMPFFREQLGPQVVLELSCSAAMLGAADEMDLEEDDDDLLAAAMASASLDDDDLEDGDFGSEDEDDDDDLEAGVHSLELSEDAILVLLPPGTRCADIRRAAAEVRLWWKDLHAATPGHDVRVEWSTFDERTAVTTAYDSGLDVVYMVVRGEDPAPIAERMSALLGGELAEELLERLRVTRDRETWMAGLSRVALIAELRPDAPVGEALQLALEHPEAEVRHAALLFAPPDAIDGLEEAVQGLALTDPMRRVRTAAARCLGQTGFMPRPPNYLGVAARFTTASPILRRAVMRFAWEAGLWLDEVQPAGKDRALTLTWLTPDGASVLHYLEDEIRQAQRFVIRGDEEGELTRWLTEAFALIPTDAAQGDPVASSTSALKLALPGSLTHHDVSRHLAHLGWAWSGAERDDADEYASITWTSPEGCAATLRLGLSPALWLEGPDPGAAALQIRSVLPARDCRQILEHLALDLESGARQQALLELSAVAPLCADAEILHALLTDTRHPTPEVRWDALRAVGGTGWVEVVPHLEEAATLDPDPSVRQLAGDLAGMFSG</sequence>